<reference evidence="2 3" key="1">
    <citation type="submission" date="2017-08" db="EMBL/GenBank/DDBJ databases">
        <title>The whole genome shortgun sequences of strain Leeuwenhoekiella nanhaiensis G18 from the South China Sea.</title>
        <authorList>
            <person name="Liu Q."/>
        </authorList>
    </citation>
    <scope>NUCLEOTIDE SEQUENCE [LARGE SCALE GENOMIC DNA]</scope>
    <source>
        <strain evidence="2 3">G18</strain>
    </source>
</reference>
<dbReference type="PANTHER" id="PTHR33169">
    <property type="entry name" value="PADR-FAMILY TRANSCRIPTIONAL REGULATOR"/>
    <property type="match status" value="1"/>
</dbReference>
<dbReference type="InterPro" id="IPR036390">
    <property type="entry name" value="WH_DNA-bd_sf"/>
</dbReference>
<organism evidence="2 3">
    <name type="scientific">Leeuwenhoekiella nanhaiensis</name>
    <dbReference type="NCBI Taxonomy" id="1655491"/>
    <lineage>
        <taxon>Bacteria</taxon>
        <taxon>Pseudomonadati</taxon>
        <taxon>Bacteroidota</taxon>
        <taxon>Flavobacteriia</taxon>
        <taxon>Flavobacteriales</taxon>
        <taxon>Flavobacteriaceae</taxon>
        <taxon>Leeuwenhoekiella</taxon>
    </lineage>
</organism>
<dbReference type="InterPro" id="IPR011991">
    <property type="entry name" value="ArsR-like_HTH"/>
</dbReference>
<dbReference type="Pfam" id="PF03551">
    <property type="entry name" value="PadR"/>
    <property type="match status" value="1"/>
</dbReference>
<dbReference type="OrthoDB" id="9791785at2"/>
<comment type="caution">
    <text evidence="2">The sequence shown here is derived from an EMBL/GenBank/DDBJ whole genome shotgun (WGS) entry which is preliminary data.</text>
</comment>
<dbReference type="AlphaFoldDB" id="A0A2G1VR69"/>
<dbReference type="InterPro" id="IPR005149">
    <property type="entry name" value="Tscrpt_reg_PadR_N"/>
</dbReference>
<dbReference type="GO" id="GO:0006355">
    <property type="term" value="P:regulation of DNA-templated transcription"/>
    <property type="evidence" value="ECO:0007669"/>
    <property type="project" value="UniProtKB-ARBA"/>
</dbReference>
<evidence type="ECO:0000259" key="1">
    <source>
        <dbReference type="Pfam" id="PF03551"/>
    </source>
</evidence>
<keyword evidence="3" id="KW-1185">Reference proteome</keyword>
<proteinExistence type="predicted"/>
<dbReference type="EMBL" id="NQXA01000008">
    <property type="protein sequence ID" value="PHQ29253.1"/>
    <property type="molecule type" value="Genomic_DNA"/>
</dbReference>
<dbReference type="PANTHER" id="PTHR33169:SF14">
    <property type="entry name" value="TRANSCRIPTIONAL REGULATOR RV3488"/>
    <property type="match status" value="1"/>
</dbReference>
<sequence>MKIENTKAQMRKGVLEYCILSILKDEDAYVAEILDTLKDAKLLVVEGTIYPLLTRLKNAGLLNYRWEESTSGPPRKYYGLTDTGKLFLNELSSTWDDLQKAVTLVTNQKAKNNE</sequence>
<dbReference type="Proteomes" id="UP000229433">
    <property type="component" value="Unassembled WGS sequence"/>
</dbReference>
<feature type="domain" description="Transcription regulator PadR N-terminal" evidence="1">
    <location>
        <begin position="19"/>
        <end position="89"/>
    </location>
</feature>
<dbReference type="InterPro" id="IPR036388">
    <property type="entry name" value="WH-like_DNA-bd_sf"/>
</dbReference>
<dbReference type="CDD" id="cd00090">
    <property type="entry name" value="HTH_ARSR"/>
    <property type="match status" value="1"/>
</dbReference>
<dbReference type="RefSeq" id="WP_099646453.1">
    <property type="nucleotide sequence ID" value="NZ_KZ319291.1"/>
</dbReference>
<protein>
    <submittedName>
        <fullName evidence="2">PadR family transcriptional regulator</fullName>
    </submittedName>
</protein>
<dbReference type="Gene3D" id="1.10.10.10">
    <property type="entry name" value="Winged helix-like DNA-binding domain superfamily/Winged helix DNA-binding domain"/>
    <property type="match status" value="1"/>
</dbReference>
<dbReference type="SUPFAM" id="SSF46785">
    <property type="entry name" value="Winged helix' DNA-binding domain"/>
    <property type="match status" value="1"/>
</dbReference>
<name>A0A2G1VR69_9FLAO</name>
<accession>A0A2G1VR69</accession>
<evidence type="ECO:0000313" key="2">
    <source>
        <dbReference type="EMBL" id="PHQ29253.1"/>
    </source>
</evidence>
<evidence type="ECO:0000313" key="3">
    <source>
        <dbReference type="Proteomes" id="UP000229433"/>
    </source>
</evidence>
<dbReference type="InterPro" id="IPR052509">
    <property type="entry name" value="Metal_resp_DNA-bind_regulator"/>
</dbReference>
<gene>
    <name evidence="2" type="ORF">CJ305_11665</name>
</gene>